<dbReference type="PANTHER" id="PTHR10543">
    <property type="entry name" value="BETA-CAROTENE DIOXYGENASE"/>
    <property type="match status" value="1"/>
</dbReference>
<dbReference type="AlphaFoldDB" id="A0A9W8QSA0"/>
<organism evidence="6 7">
    <name type="scientific">Fusarium falciforme</name>
    <dbReference type="NCBI Taxonomy" id="195108"/>
    <lineage>
        <taxon>Eukaryota</taxon>
        <taxon>Fungi</taxon>
        <taxon>Dikarya</taxon>
        <taxon>Ascomycota</taxon>
        <taxon>Pezizomycotina</taxon>
        <taxon>Sordariomycetes</taxon>
        <taxon>Hypocreomycetidae</taxon>
        <taxon>Hypocreales</taxon>
        <taxon>Nectriaceae</taxon>
        <taxon>Fusarium</taxon>
        <taxon>Fusarium solani species complex</taxon>
    </lineage>
</organism>
<evidence type="ECO:0000256" key="4">
    <source>
        <dbReference type="ARBA" id="ARBA00023004"/>
    </source>
</evidence>
<dbReference type="GO" id="GO:0046872">
    <property type="term" value="F:metal ion binding"/>
    <property type="evidence" value="ECO:0007669"/>
    <property type="project" value="UniProtKB-KW"/>
</dbReference>
<dbReference type="Pfam" id="PF03055">
    <property type="entry name" value="RPE65"/>
    <property type="match status" value="1"/>
</dbReference>
<dbReference type="GO" id="GO:0016121">
    <property type="term" value="P:carotene catabolic process"/>
    <property type="evidence" value="ECO:0007669"/>
    <property type="project" value="TreeGrafter"/>
</dbReference>
<keyword evidence="2 5" id="KW-0479">Metal-binding</keyword>
<dbReference type="PANTHER" id="PTHR10543:SF89">
    <property type="entry name" value="CAROTENOID 9,10(9',10')-CLEAVAGE DIOXYGENASE 1"/>
    <property type="match status" value="1"/>
</dbReference>
<dbReference type="Proteomes" id="UP001152087">
    <property type="component" value="Unassembled WGS sequence"/>
</dbReference>
<dbReference type="InterPro" id="IPR004294">
    <property type="entry name" value="Carotenoid_Oase"/>
</dbReference>
<evidence type="ECO:0000256" key="5">
    <source>
        <dbReference type="PIRSR" id="PIRSR604294-1"/>
    </source>
</evidence>
<dbReference type="EMBL" id="JAOQAV010000167">
    <property type="protein sequence ID" value="KAJ4176641.1"/>
    <property type="molecule type" value="Genomic_DNA"/>
</dbReference>
<protein>
    <submittedName>
        <fullName evidence="6">Uncharacterized protein</fullName>
    </submittedName>
</protein>
<feature type="binding site" evidence="5">
    <location>
        <position position="324"/>
    </location>
    <ligand>
        <name>Fe cation</name>
        <dbReference type="ChEBI" id="CHEBI:24875"/>
        <note>catalytic</note>
    </ligand>
</feature>
<evidence type="ECO:0000313" key="6">
    <source>
        <dbReference type="EMBL" id="KAJ4176641.1"/>
    </source>
</evidence>
<feature type="binding site" evidence="5">
    <location>
        <position position="251"/>
    </location>
    <ligand>
        <name>Fe cation</name>
        <dbReference type="ChEBI" id="CHEBI:24875"/>
        <note>catalytic</note>
    </ligand>
</feature>
<keyword evidence="3" id="KW-0560">Oxidoreductase</keyword>
<sequence length="546" mass="62133">MATHIAPEDQYACVLNEEKSTDRSQRDALQYSLTPCSWATEYTTFDPVRFGRLEGEQDNLIVYGELPKELDGTWYRLLLDPQFPPHKDNPFIDGDANICAVRFHNGQVDMKIKYLETERYLLERKANKRLFNIYRNPYSHHPCVRNANDSNGNTNIISWAGHILALAERGLPWAVDPDTLETRGYDPFKGQCKAKTFTAHPKVDPYRNELVVWGYEAKGLGTQDICVYSVDSVGNIEDEIWIEDPMGGMAHDGWVTENWIVISSMPFRVTSEEEMKTGGQHWEFVPDRPSAFLVTPRKRTARLPPGWKFGEVRRYIYDNAVIFHTGAAWEEDEQGRLRLESHFVTFNWFVFFNPPGQVPPSKARGDWVRWTVELGQPTDTRLQDPQVLCPWMTDFPRTDERFLTRKQRIVFLVACDAGREVTTQGLAFNTIVRLDTETGDMAVFDPGEGSGVAEPVFVERSPDAAEGDGWILSWVKRPSAPNGDLVVIDTRDFSKPVAVVRMPFETRAQVHGNWVPNPNPAVPLPKLTKPIKDIKPSNVGPLTRVP</sequence>
<comment type="cofactor">
    <cofactor evidence="5">
        <name>Fe(2+)</name>
        <dbReference type="ChEBI" id="CHEBI:29033"/>
    </cofactor>
    <text evidence="5">Binds 1 Fe(2+) ion per subunit.</text>
</comment>
<dbReference type="OrthoDB" id="1069523at2759"/>
<comment type="caution">
    <text evidence="6">The sequence shown here is derived from an EMBL/GenBank/DDBJ whole genome shotgun (WGS) entry which is preliminary data.</text>
</comment>
<feature type="binding site" evidence="5">
    <location>
        <position position="511"/>
    </location>
    <ligand>
        <name>Fe cation</name>
        <dbReference type="ChEBI" id="CHEBI:24875"/>
        <note>catalytic</note>
    </ligand>
</feature>
<dbReference type="GO" id="GO:0010436">
    <property type="term" value="F:carotenoid dioxygenase activity"/>
    <property type="evidence" value="ECO:0007669"/>
    <property type="project" value="TreeGrafter"/>
</dbReference>
<evidence type="ECO:0000256" key="3">
    <source>
        <dbReference type="ARBA" id="ARBA00023002"/>
    </source>
</evidence>
<keyword evidence="7" id="KW-1185">Reference proteome</keyword>
<name>A0A9W8QSA0_9HYPO</name>
<gene>
    <name evidence="6" type="ORF">NW755_014301</name>
</gene>
<evidence type="ECO:0000313" key="7">
    <source>
        <dbReference type="Proteomes" id="UP001152087"/>
    </source>
</evidence>
<feature type="binding site" evidence="5">
    <location>
        <position position="200"/>
    </location>
    <ligand>
        <name>Fe cation</name>
        <dbReference type="ChEBI" id="CHEBI:24875"/>
        <note>catalytic</note>
    </ligand>
</feature>
<reference evidence="6" key="1">
    <citation type="submission" date="2022-09" db="EMBL/GenBank/DDBJ databases">
        <title>Fusarium specimens isolated from Avocado Roots.</title>
        <authorList>
            <person name="Stajich J."/>
            <person name="Roper C."/>
            <person name="Heimlech-Rivalta G."/>
        </authorList>
    </citation>
    <scope>NUCLEOTIDE SEQUENCE</scope>
    <source>
        <strain evidence="6">A02</strain>
    </source>
</reference>
<evidence type="ECO:0000256" key="1">
    <source>
        <dbReference type="ARBA" id="ARBA00006787"/>
    </source>
</evidence>
<accession>A0A9W8QSA0</accession>
<evidence type="ECO:0000256" key="2">
    <source>
        <dbReference type="ARBA" id="ARBA00022723"/>
    </source>
</evidence>
<keyword evidence="4 5" id="KW-0408">Iron</keyword>
<comment type="similarity">
    <text evidence="1">Belongs to the carotenoid oxygenase family.</text>
</comment>
<proteinExistence type="inferred from homology"/>